<reference evidence="2 3" key="1">
    <citation type="submission" date="2017-07" db="EMBL/GenBank/DDBJ databases">
        <authorList>
            <person name="Sun Z.S."/>
            <person name="Albrecht U."/>
            <person name="Echele G."/>
            <person name="Lee C.C."/>
        </authorList>
    </citation>
    <scope>NUCLEOTIDE SEQUENCE [LARGE SCALE GENOMIC DNA]</scope>
    <source>
        <strain evidence="2 3">CGMCC 1.12672</strain>
    </source>
</reference>
<sequence length="53" mass="5654">MPDTDPDLITPKPGETATTRFGMEDGDNTDTPATGIDPEQEGDEDAVRTSDTE</sequence>
<keyword evidence="3" id="KW-1185">Reference proteome</keyword>
<dbReference type="Proteomes" id="UP000219494">
    <property type="component" value="Unassembled WGS sequence"/>
</dbReference>
<dbReference type="RefSeq" id="WP_179640854.1">
    <property type="nucleotide sequence ID" value="NZ_OBMI01000001.1"/>
</dbReference>
<gene>
    <name evidence="2" type="ORF">SAMN06297144_0621</name>
</gene>
<protein>
    <submittedName>
        <fullName evidence="2">Uncharacterized protein</fullName>
    </submittedName>
</protein>
<evidence type="ECO:0000313" key="3">
    <source>
        <dbReference type="Proteomes" id="UP000219494"/>
    </source>
</evidence>
<organism evidence="2 3">
    <name type="scientific">Sphingomonas guangdongensis</name>
    <dbReference type="NCBI Taxonomy" id="1141890"/>
    <lineage>
        <taxon>Bacteria</taxon>
        <taxon>Pseudomonadati</taxon>
        <taxon>Pseudomonadota</taxon>
        <taxon>Alphaproteobacteria</taxon>
        <taxon>Sphingomonadales</taxon>
        <taxon>Sphingomonadaceae</taxon>
        <taxon>Sphingomonas</taxon>
    </lineage>
</organism>
<dbReference type="EMBL" id="OBMI01000001">
    <property type="protein sequence ID" value="SOB79570.1"/>
    <property type="molecule type" value="Genomic_DNA"/>
</dbReference>
<accession>A0A285QCA7</accession>
<feature type="region of interest" description="Disordered" evidence="1">
    <location>
        <begin position="1"/>
        <end position="53"/>
    </location>
</feature>
<dbReference type="AlphaFoldDB" id="A0A285QCA7"/>
<proteinExistence type="predicted"/>
<evidence type="ECO:0000313" key="2">
    <source>
        <dbReference type="EMBL" id="SOB79570.1"/>
    </source>
</evidence>
<evidence type="ECO:0000256" key="1">
    <source>
        <dbReference type="SAM" id="MobiDB-lite"/>
    </source>
</evidence>
<name>A0A285QCA7_9SPHN</name>